<reference evidence="2 3" key="1">
    <citation type="journal article" date="2016" name="BMC Genomics">
        <title>Combined genomic and structural analyses of a cultured magnetotactic bacterium reveals its niche adaptation to a dynamic environment.</title>
        <authorList>
            <person name="Araujo A.C."/>
            <person name="Morillo V."/>
            <person name="Cypriano J."/>
            <person name="Teixeira L.C."/>
            <person name="Leao P."/>
            <person name="Lyra S."/>
            <person name="Almeida L.G."/>
            <person name="Bazylinski D.A."/>
            <person name="Vasconcellos A.T."/>
            <person name="Abreu F."/>
            <person name="Lins U."/>
        </authorList>
    </citation>
    <scope>NUCLEOTIDE SEQUENCE [LARGE SCALE GENOMIC DNA]</scope>
    <source>
        <strain evidence="2 3">IT-1</strain>
    </source>
</reference>
<gene>
    <name evidence="2" type="ORF">MAIT1_01912</name>
</gene>
<comment type="caution">
    <text evidence="2">The sequence shown here is derived from an EMBL/GenBank/DDBJ whole genome shotgun (WGS) entry which is preliminary data.</text>
</comment>
<evidence type="ECO:0000313" key="3">
    <source>
        <dbReference type="Proteomes" id="UP000194003"/>
    </source>
</evidence>
<organism evidence="2 3">
    <name type="scientific">Magnetofaba australis IT-1</name>
    <dbReference type="NCBI Taxonomy" id="1434232"/>
    <lineage>
        <taxon>Bacteria</taxon>
        <taxon>Pseudomonadati</taxon>
        <taxon>Pseudomonadota</taxon>
        <taxon>Magnetococcia</taxon>
        <taxon>Magnetococcales</taxon>
        <taxon>Magnetococcaceae</taxon>
        <taxon>Magnetofaba</taxon>
    </lineage>
</organism>
<dbReference type="AlphaFoldDB" id="A0A1Y2K1E8"/>
<sequence>MERIWWKAPQDMVPPIESALSLEPDAEGRVAAGQGALLRIEERAIPVVIAWEPETGHHFVQALLRNPRDFLNSADALEAAAEQRHAGDKRQTPRRQSVSQHLDKQVSRRGLFDLFRNRSEP</sequence>
<protein>
    <submittedName>
        <fullName evidence="2">Uncharacterized protein</fullName>
    </submittedName>
</protein>
<evidence type="ECO:0000313" key="2">
    <source>
        <dbReference type="EMBL" id="OSM01861.1"/>
    </source>
</evidence>
<dbReference type="STRING" id="1434232.MAIT1_01912"/>
<evidence type="ECO:0000256" key="1">
    <source>
        <dbReference type="SAM" id="MobiDB-lite"/>
    </source>
</evidence>
<keyword evidence="3" id="KW-1185">Reference proteome</keyword>
<dbReference type="EMBL" id="LVJN01000020">
    <property type="protein sequence ID" value="OSM01861.1"/>
    <property type="molecule type" value="Genomic_DNA"/>
</dbReference>
<dbReference type="Proteomes" id="UP000194003">
    <property type="component" value="Unassembled WGS sequence"/>
</dbReference>
<name>A0A1Y2K1E8_9PROT</name>
<accession>A0A1Y2K1E8</accession>
<proteinExistence type="predicted"/>
<feature type="region of interest" description="Disordered" evidence="1">
    <location>
        <begin position="79"/>
        <end position="105"/>
    </location>
</feature>
<feature type="compositionally biased region" description="Basic and acidic residues" evidence="1">
    <location>
        <begin position="81"/>
        <end position="91"/>
    </location>
</feature>